<feature type="signal peptide" evidence="1">
    <location>
        <begin position="1"/>
        <end position="22"/>
    </location>
</feature>
<dbReference type="OrthoDB" id="1524444at2"/>
<gene>
    <name evidence="2" type="ORF">DJ013_05070</name>
</gene>
<accession>A0A2Z4G8L4</accession>
<dbReference type="EMBL" id="CP029480">
    <property type="protein sequence ID" value="AWV97569.1"/>
    <property type="molecule type" value="Genomic_DNA"/>
</dbReference>
<evidence type="ECO:0000313" key="2">
    <source>
        <dbReference type="EMBL" id="AWV97569.1"/>
    </source>
</evidence>
<keyword evidence="1" id="KW-0732">Signal</keyword>
<evidence type="ECO:0008006" key="4">
    <source>
        <dbReference type="Google" id="ProtNLM"/>
    </source>
</evidence>
<evidence type="ECO:0000313" key="3">
    <source>
        <dbReference type="Proteomes" id="UP000249873"/>
    </source>
</evidence>
<keyword evidence="3" id="KW-1185">Reference proteome</keyword>
<proteinExistence type="predicted"/>
<dbReference type="KEGG" id="als:DJ013_05070"/>
<evidence type="ECO:0000256" key="1">
    <source>
        <dbReference type="SAM" id="SignalP"/>
    </source>
</evidence>
<reference evidence="2 3" key="1">
    <citation type="submission" date="2018-05" db="EMBL/GenBank/DDBJ databases">
        <title>Complete genome sequence of Arcticibacterium luteifluviistationis SM1504T, a cytophagaceae bacterium isolated from Arctic surface seawater.</title>
        <authorList>
            <person name="Li Y."/>
            <person name="Qin Q.-L."/>
        </authorList>
    </citation>
    <scope>NUCLEOTIDE SEQUENCE [LARGE SCALE GENOMIC DNA]</scope>
    <source>
        <strain evidence="2 3">SM1504</strain>
    </source>
</reference>
<dbReference type="PROSITE" id="PS51257">
    <property type="entry name" value="PROKAR_LIPOPROTEIN"/>
    <property type="match status" value="1"/>
</dbReference>
<feature type="chain" id="PRO_5016366112" description="Dihydrolipoamide dehydrogenase" evidence="1">
    <location>
        <begin position="23"/>
        <end position="180"/>
    </location>
</feature>
<dbReference type="RefSeq" id="WP_111370671.1">
    <property type="nucleotide sequence ID" value="NZ_CP029480.1"/>
</dbReference>
<organism evidence="2 3">
    <name type="scientific">Arcticibacterium luteifluviistationis</name>
    <dbReference type="NCBI Taxonomy" id="1784714"/>
    <lineage>
        <taxon>Bacteria</taxon>
        <taxon>Pseudomonadati</taxon>
        <taxon>Bacteroidota</taxon>
        <taxon>Cytophagia</taxon>
        <taxon>Cytophagales</taxon>
        <taxon>Leadbetterellaceae</taxon>
        <taxon>Arcticibacterium</taxon>
    </lineage>
</organism>
<name>A0A2Z4G8L4_9BACT</name>
<sequence>MKKLLFIASVLFVGFSSCTGPAGYDGLDGAPGPAGQDGGLVYASAIELIVDFTPANDFTHVEAYGFDVYPADVPLVYIKWEEDTEGTFIWRPLNQTAYLDQGILTYEYDFTQGDFSVFLGGNIADFSTLDGAYLNDQLFRVVVVPAEFLETARLKSKSYEDITAAFGIEEKDFIKRDVTL</sequence>
<protein>
    <recommendedName>
        <fullName evidence="4">Dihydrolipoamide dehydrogenase</fullName>
    </recommendedName>
</protein>
<dbReference type="AlphaFoldDB" id="A0A2Z4G8L4"/>
<dbReference type="Proteomes" id="UP000249873">
    <property type="component" value="Chromosome"/>
</dbReference>